<proteinExistence type="predicted"/>
<protein>
    <submittedName>
        <fullName evidence="2">Putative transferring glycosyl group transferase</fullName>
    </submittedName>
</protein>
<reference evidence="2" key="1">
    <citation type="submission" date="2020-09" db="EMBL/GenBank/DDBJ databases">
        <title>Genome-Enabled Discovery of Anthraquinone Biosynthesis in Senna tora.</title>
        <authorList>
            <person name="Kang S.-H."/>
            <person name="Pandey R.P."/>
            <person name="Lee C.-M."/>
            <person name="Sim J.-S."/>
            <person name="Jeong J.-T."/>
            <person name="Choi B.-S."/>
            <person name="Jung M."/>
            <person name="Ginzburg D."/>
            <person name="Zhao K."/>
            <person name="Won S.Y."/>
            <person name="Oh T.-J."/>
            <person name="Yu Y."/>
            <person name="Kim N.-H."/>
            <person name="Lee O.R."/>
            <person name="Lee T.-H."/>
            <person name="Bashyal P."/>
            <person name="Kim T.-S."/>
            <person name="Lee W.-H."/>
            <person name="Kawkins C."/>
            <person name="Kim C.-K."/>
            <person name="Kim J.S."/>
            <person name="Ahn B.O."/>
            <person name="Rhee S.Y."/>
            <person name="Sohng J.K."/>
        </authorList>
    </citation>
    <scope>NUCLEOTIDE SEQUENCE</scope>
    <source>
        <tissue evidence="2">Leaf</tissue>
    </source>
</reference>
<sequence>MVGPKRPFLPLILISLTAFFCYSYYHSSLPPSTSELNPTFTLINPIHAQSHNPTFPNFTFVIKVLAFNRLDSLSRCLRSLANADYLGDRVHLHVHIDHFAHQNGSTIVDQKLNESHRILEFVDGFDWKFGEKIVHYRTTNVGLQAQWLEAWWPRSDNEFAFVVEDDLEVSSLYYEFVKSLIVNFYYNASNYSPSIYGASLQRPRFVPGKHGNKLQLDNQTRLFLYQLVGTWGQILFPKPWKEFRLWYDTNKAKDIRPFLEGMVTTGWYKKMGERIWTPWFIKFIQSRGYFNIYTNFLHERALSVSHRDAGVNYGKTAGPDSQLLDERSLDFNILEMKPLSSLKWFDFCFREVIPGRVIRNTDELGLLLHSLKKRDNVIFVNLFGVSDSVARNLLCHFEGLNIRNYILLGPESDFLFDLARRGHPVINVDQFSTSVGLHKLSSQGSSLETIKDILVHAYVIKKCMEDGYNSWVIDGNVLFLSGDLFLESRDPNHDFFLANRLELFYARSSSTAKNIWDNNFVSKILAMAETLVRKDSTSRGDISFVHVVANLLKQNGVSIGKLDEIIGMKIGSGNFNKSSLGDKKFVYWSDEMGLDSIQKWLEELNLWVIDKDSSCTAVVCHKS</sequence>
<dbReference type="PANTHER" id="PTHR33604">
    <property type="entry name" value="OSJNBA0004B13.7 PROTEIN"/>
    <property type="match status" value="1"/>
</dbReference>
<dbReference type="Proteomes" id="UP000634136">
    <property type="component" value="Unassembled WGS sequence"/>
</dbReference>
<evidence type="ECO:0000256" key="1">
    <source>
        <dbReference type="SAM" id="Phobius"/>
    </source>
</evidence>
<dbReference type="EMBL" id="JAAIUW010000005">
    <property type="protein sequence ID" value="KAF7833608.1"/>
    <property type="molecule type" value="Genomic_DNA"/>
</dbReference>
<dbReference type="PANTHER" id="PTHR33604:SF3">
    <property type="entry name" value="OSJNBA0004B13.7 PROTEIN"/>
    <property type="match status" value="1"/>
</dbReference>
<dbReference type="OrthoDB" id="2020070at2759"/>
<gene>
    <name evidence="2" type="ORF">G2W53_015941</name>
</gene>
<feature type="transmembrane region" description="Helical" evidence="1">
    <location>
        <begin position="7"/>
        <end position="25"/>
    </location>
</feature>
<dbReference type="AlphaFoldDB" id="A0A834WX96"/>
<keyword evidence="1" id="KW-0812">Transmembrane</keyword>
<evidence type="ECO:0000313" key="2">
    <source>
        <dbReference type="EMBL" id="KAF7833608.1"/>
    </source>
</evidence>
<organism evidence="2 3">
    <name type="scientific">Senna tora</name>
    <dbReference type="NCBI Taxonomy" id="362788"/>
    <lineage>
        <taxon>Eukaryota</taxon>
        <taxon>Viridiplantae</taxon>
        <taxon>Streptophyta</taxon>
        <taxon>Embryophyta</taxon>
        <taxon>Tracheophyta</taxon>
        <taxon>Spermatophyta</taxon>
        <taxon>Magnoliopsida</taxon>
        <taxon>eudicotyledons</taxon>
        <taxon>Gunneridae</taxon>
        <taxon>Pentapetalae</taxon>
        <taxon>rosids</taxon>
        <taxon>fabids</taxon>
        <taxon>Fabales</taxon>
        <taxon>Fabaceae</taxon>
        <taxon>Caesalpinioideae</taxon>
        <taxon>Cassia clade</taxon>
        <taxon>Senna</taxon>
    </lineage>
</organism>
<accession>A0A834WX96</accession>
<dbReference type="Gene3D" id="3.90.550.10">
    <property type="entry name" value="Spore Coat Polysaccharide Biosynthesis Protein SpsA, Chain A"/>
    <property type="match status" value="1"/>
</dbReference>
<keyword evidence="3" id="KW-1185">Reference proteome</keyword>
<evidence type="ECO:0000313" key="3">
    <source>
        <dbReference type="Proteomes" id="UP000634136"/>
    </source>
</evidence>
<dbReference type="InterPro" id="IPR029044">
    <property type="entry name" value="Nucleotide-diphossugar_trans"/>
</dbReference>
<dbReference type="GO" id="GO:0016740">
    <property type="term" value="F:transferase activity"/>
    <property type="evidence" value="ECO:0007669"/>
    <property type="project" value="UniProtKB-KW"/>
</dbReference>
<dbReference type="SUPFAM" id="SSF53448">
    <property type="entry name" value="Nucleotide-diphospho-sugar transferases"/>
    <property type="match status" value="1"/>
</dbReference>
<comment type="caution">
    <text evidence="2">The sequence shown here is derived from an EMBL/GenBank/DDBJ whole genome shotgun (WGS) entry which is preliminary data.</text>
</comment>
<keyword evidence="2" id="KW-0808">Transferase</keyword>
<keyword evidence="1" id="KW-1133">Transmembrane helix</keyword>
<keyword evidence="1" id="KW-0472">Membrane</keyword>
<name>A0A834WX96_9FABA</name>